<feature type="transmembrane region" description="Helical" evidence="8">
    <location>
        <begin position="149"/>
        <end position="178"/>
    </location>
</feature>
<keyword evidence="6 8" id="KW-1133">Transmembrane helix</keyword>
<feature type="transmembrane region" description="Helical" evidence="8">
    <location>
        <begin position="12"/>
        <end position="30"/>
    </location>
</feature>
<keyword evidence="10" id="KW-1185">Reference proteome</keyword>
<evidence type="ECO:0000256" key="6">
    <source>
        <dbReference type="ARBA" id="ARBA00022989"/>
    </source>
</evidence>
<name>A0A975SQ26_9RHOO</name>
<dbReference type="RefSeq" id="WP_232368590.1">
    <property type="nucleotide sequence ID" value="NZ_CP064782.1"/>
</dbReference>
<proteinExistence type="inferred from homology"/>
<evidence type="ECO:0000256" key="1">
    <source>
        <dbReference type="ARBA" id="ARBA00004651"/>
    </source>
</evidence>
<evidence type="ECO:0000313" key="9">
    <source>
        <dbReference type="EMBL" id="QWT50363.1"/>
    </source>
</evidence>
<keyword evidence="4 8" id="KW-1003">Cell membrane</keyword>
<evidence type="ECO:0000256" key="2">
    <source>
        <dbReference type="ARBA" id="ARBA00009142"/>
    </source>
</evidence>
<keyword evidence="7 8" id="KW-0472">Membrane</keyword>
<feature type="transmembrane region" description="Helical" evidence="8">
    <location>
        <begin position="84"/>
        <end position="105"/>
    </location>
</feature>
<feature type="transmembrane region" description="Helical" evidence="8">
    <location>
        <begin position="243"/>
        <end position="261"/>
    </location>
</feature>
<evidence type="ECO:0000256" key="5">
    <source>
        <dbReference type="ARBA" id="ARBA00022692"/>
    </source>
</evidence>
<dbReference type="Pfam" id="PF01925">
    <property type="entry name" value="TauE"/>
    <property type="match status" value="1"/>
</dbReference>
<gene>
    <name evidence="9" type="ORF">Azoinq_07205</name>
</gene>
<feature type="transmembrane region" description="Helical" evidence="8">
    <location>
        <begin position="214"/>
        <end position="231"/>
    </location>
</feature>
<evidence type="ECO:0000256" key="3">
    <source>
        <dbReference type="ARBA" id="ARBA00022448"/>
    </source>
</evidence>
<evidence type="ECO:0000256" key="8">
    <source>
        <dbReference type="RuleBase" id="RU363041"/>
    </source>
</evidence>
<accession>A0A975SQ26</accession>
<keyword evidence="5 8" id="KW-0812">Transmembrane</keyword>
<comment type="similarity">
    <text evidence="2 8">Belongs to the 4-toluene sulfonate uptake permease (TSUP) (TC 2.A.102) family.</text>
</comment>
<sequence>MSLGVDVWDPAMAWGPLVILFIASGFAGYVDAVVGGGGLVQIPALFSVLPGEAPATLFGTNKIASVVGTGNAAWRYARQVAMPWRATLAAALAAFCLAYLGAAAVAWLPRQALRPVMLLLLLGAAVYTFRRKDFGLEHRPGLAGNRELFWALALGGGIGFYDGFFGPGTGSFLVFLFIRGFGFDFLHASAAAKVVNVATNLAALAYFVPHGHFLALPALLMAVGNVAGSVAGTRMALARGSGFVRRVFLGVLVVLIGKFAWDTWWLF</sequence>
<organism evidence="9 10">
    <name type="scientific">Azospira inquinata</name>
    <dbReference type="NCBI Taxonomy" id="2785627"/>
    <lineage>
        <taxon>Bacteria</taxon>
        <taxon>Pseudomonadati</taxon>
        <taxon>Pseudomonadota</taxon>
        <taxon>Betaproteobacteria</taxon>
        <taxon>Rhodocyclales</taxon>
        <taxon>Rhodocyclaceae</taxon>
        <taxon>Azospira</taxon>
    </lineage>
</organism>
<dbReference type="EMBL" id="CP064782">
    <property type="protein sequence ID" value="QWT50363.1"/>
    <property type="molecule type" value="Genomic_DNA"/>
</dbReference>
<dbReference type="InterPro" id="IPR002781">
    <property type="entry name" value="TM_pro_TauE-like"/>
</dbReference>
<evidence type="ECO:0000256" key="4">
    <source>
        <dbReference type="ARBA" id="ARBA00022475"/>
    </source>
</evidence>
<feature type="transmembrane region" description="Helical" evidence="8">
    <location>
        <begin position="112"/>
        <end position="129"/>
    </location>
</feature>
<dbReference type="GO" id="GO:0005886">
    <property type="term" value="C:plasma membrane"/>
    <property type="evidence" value="ECO:0007669"/>
    <property type="project" value="UniProtKB-SubCell"/>
</dbReference>
<dbReference type="Proteomes" id="UP000683428">
    <property type="component" value="Chromosome"/>
</dbReference>
<comment type="subcellular location">
    <subcellularLocation>
        <location evidence="1 8">Cell membrane</location>
        <topology evidence="1 8">Multi-pass membrane protein</topology>
    </subcellularLocation>
</comment>
<dbReference type="PANTHER" id="PTHR30269:SF0">
    <property type="entry name" value="MEMBRANE TRANSPORTER PROTEIN YFCA-RELATED"/>
    <property type="match status" value="1"/>
</dbReference>
<dbReference type="KEGG" id="aiq:Azoinq_07205"/>
<protein>
    <recommendedName>
        <fullName evidence="8">Probable membrane transporter protein</fullName>
    </recommendedName>
</protein>
<evidence type="ECO:0000256" key="7">
    <source>
        <dbReference type="ARBA" id="ARBA00023136"/>
    </source>
</evidence>
<dbReference type="InterPro" id="IPR052017">
    <property type="entry name" value="TSUP"/>
</dbReference>
<reference evidence="9" key="1">
    <citation type="submission" date="2020-11" db="EMBL/GenBank/DDBJ databases">
        <title>Azospira inquinata sp. nov.</title>
        <authorList>
            <person name="Moe W.M."/>
            <person name="Mikes M.C."/>
        </authorList>
    </citation>
    <scope>NUCLEOTIDE SEQUENCE</scope>
    <source>
        <strain evidence="9">Azo-3</strain>
    </source>
</reference>
<dbReference type="AlphaFoldDB" id="A0A975SQ26"/>
<evidence type="ECO:0000313" key="10">
    <source>
        <dbReference type="Proteomes" id="UP000683428"/>
    </source>
</evidence>
<keyword evidence="3" id="KW-0813">Transport</keyword>
<dbReference type="PANTHER" id="PTHR30269">
    <property type="entry name" value="TRANSMEMBRANE PROTEIN YFCA"/>
    <property type="match status" value="1"/>
</dbReference>